<evidence type="ECO:0000313" key="3">
    <source>
        <dbReference type="Proteomes" id="UP000266196"/>
    </source>
</evidence>
<dbReference type="VEuPathDB" id="FungiDB:H257_05503"/>
<evidence type="ECO:0000313" key="2">
    <source>
        <dbReference type="EMBL" id="RHY78783.1"/>
    </source>
</evidence>
<feature type="transmembrane region" description="Helical" evidence="1">
    <location>
        <begin position="134"/>
        <end position="158"/>
    </location>
</feature>
<dbReference type="AlphaFoldDB" id="A0A397EGQ5"/>
<keyword evidence="1" id="KW-0812">Transmembrane</keyword>
<evidence type="ECO:0000256" key="1">
    <source>
        <dbReference type="SAM" id="Phobius"/>
    </source>
</evidence>
<feature type="transmembrane region" description="Helical" evidence="1">
    <location>
        <begin position="108"/>
        <end position="127"/>
    </location>
</feature>
<protein>
    <submittedName>
        <fullName evidence="2">Uncharacterized protein</fullName>
    </submittedName>
</protein>
<dbReference type="Proteomes" id="UP000266196">
    <property type="component" value="Unassembled WGS sequence"/>
</dbReference>
<feature type="transmembrane region" description="Helical" evidence="1">
    <location>
        <begin position="67"/>
        <end position="88"/>
    </location>
</feature>
<keyword evidence="1" id="KW-1133">Transmembrane helix</keyword>
<name>A0A397EGQ5_APHAT</name>
<keyword evidence="1" id="KW-0472">Membrane</keyword>
<reference evidence="2 3" key="1">
    <citation type="submission" date="2018-08" db="EMBL/GenBank/DDBJ databases">
        <title>Aphanomyces genome sequencing and annotation.</title>
        <authorList>
            <person name="Minardi D."/>
            <person name="Oidtmann B."/>
            <person name="Van Der Giezen M."/>
            <person name="Studholme D.J."/>
        </authorList>
    </citation>
    <scope>NUCLEOTIDE SEQUENCE [LARGE SCALE GENOMIC DNA]</scope>
    <source>
        <strain evidence="2 3">197901</strain>
    </source>
</reference>
<organism evidence="2 3">
    <name type="scientific">Aphanomyces astaci</name>
    <name type="common">Crayfish plague agent</name>
    <dbReference type="NCBI Taxonomy" id="112090"/>
    <lineage>
        <taxon>Eukaryota</taxon>
        <taxon>Sar</taxon>
        <taxon>Stramenopiles</taxon>
        <taxon>Oomycota</taxon>
        <taxon>Saprolegniomycetes</taxon>
        <taxon>Saprolegniales</taxon>
        <taxon>Verrucalvaceae</taxon>
        <taxon>Aphanomyces</taxon>
    </lineage>
</organism>
<sequence length="168" mass="18346">MLLGLIEHRVKEPAQSRPYLGMTLAAYWKLIVPTKTLAELDADKWLFVASFGTSTYYSLPGLRFSRWGLLLVCCLANLCAGSLLAFVALHDGLDMYFYGSQTNQSVTIQLQTYVWMGLTAAFSGPLVETQGPRLGMMVGTILVAVGFFVAQLAVGAYSPLFLTIGYVS</sequence>
<gene>
    <name evidence="2" type="ORF">DYB31_007753</name>
</gene>
<dbReference type="EMBL" id="QUTE01024355">
    <property type="protein sequence ID" value="RHY78783.1"/>
    <property type="molecule type" value="Genomic_DNA"/>
</dbReference>
<accession>A0A397EGQ5</accession>
<proteinExistence type="predicted"/>
<comment type="caution">
    <text evidence="2">The sequence shown here is derived from an EMBL/GenBank/DDBJ whole genome shotgun (WGS) entry which is preliminary data.</text>
</comment>